<proteinExistence type="predicted"/>
<dbReference type="AlphaFoldDB" id="A0AAQ3TXS7"/>
<name>A0AAQ3TXS7_PASNO</name>
<dbReference type="InterPro" id="IPR024752">
    <property type="entry name" value="Myb/SANT-like_dom"/>
</dbReference>
<evidence type="ECO:0000313" key="2">
    <source>
        <dbReference type="EMBL" id="WVZ82094.1"/>
    </source>
</evidence>
<evidence type="ECO:0000313" key="3">
    <source>
        <dbReference type="Proteomes" id="UP001341281"/>
    </source>
</evidence>
<evidence type="ECO:0000259" key="1">
    <source>
        <dbReference type="Pfam" id="PF12776"/>
    </source>
</evidence>
<keyword evidence="3" id="KW-1185">Reference proteome</keyword>
<sequence>MEEENNVHVDLGEEENNGGPVARFHWDSVRSGFILRRFAELVSEGLKTDKGFKEVQCNAVAKDLSEFAQIAVSGTQVHNHLRKWRSKWGKICRLKNLSAALWDDTNFVISLDQEHYNGHIKSHPKDADFLNTPLVNYQALETIFGGGVATGRYAMGSNEPLDMPETEAIDLDAETPIEVDEDPLPSVTKPKLECTRKGKRKRVADEEATLMTGLTDAIKGFSAAVSDAVPGLYQAVMSCPGFTREALMAALGHLTEKKANGLMFVEMIPDDRELWLRTYLAKNYYM</sequence>
<protein>
    <recommendedName>
        <fullName evidence="1">Myb/SANT-like domain-containing protein</fullName>
    </recommendedName>
</protein>
<organism evidence="2 3">
    <name type="scientific">Paspalum notatum var. saurae</name>
    <dbReference type="NCBI Taxonomy" id="547442"/>
    <lineage>
        <taxon>Eukaryota</taxon>
        <taxon>Viridiplantae</taxon>
        <taxon>Streptophyta</taxon>
        <taxon>Embryophyta</taxon>
        <taxon>Tracheophyta</taxon>
        <taxon>Spermatophyta</taxon>
        <taxon>Magnoliopsida</taxon>
        <taxon>Liliopsida</taxon>
        <taxon>Poales</taxon>
        <taxon>Poaceae</taxon>
        <taxon>PACMAD clade</taxon>
        <taxon>Panicoideae</taxon>
        <taxon>Andropogonodae</taxon>
        <taxon>Paspaleae</taxon>
        <taxon>Paspalinae</taxon>
        <taxon>Paspalum</taxon>
    </lineage>
</organism>
<dbReference type="Pfam" id="PF12776">
    <property type="entry name" value="Myb_DNA-bind_3"/>
    <property type="match status" value="1"/>
</dbReference>
<dbReference type="PANTHER" id="PTHR47127">
    <property type="entry name" value="10A19I.15"/>
    <property type="match status" value="1"/>
</dbReference>
<gene>
    <name evidence="2" type="ORF">U9M48_029396</name>
</gene>
<reference evidence="2 3" key="1">
    <citation type="submission" date="2024-02" db="EMBL/GenBank/DDBJ databases">
        <title>High-quality chromosome-scale genome assembly of Pensacola bahiagrass (Paspalum notatum Flugge var. saurae).</title>
        <authorList>
            <person name="Vega J.M."/>
            <person name="Podio M."/>
            <person name="Orjuela J."/>
            <person name="Siena L.A."/>
            <person name="Pessino S.C."/>
            <person name="Combes M.C."/>
            <person name="Mariac C."/>
            <person name="Albertini E."/>
            <person name="Pupilli F."/>
            <person name="Ortiz J.P.A."/>
            <person name="Leblanc O."/>
        </authorList>
    </citation>
    <scope>NUCLEOTIDE SEQUENCE [LARGE SCALE GENOMIC DNA]</scope>
    <source>
        <strain evidence="2">R1</strain>
        <tissue evidence="2">Leaf</tissue>
    </source>
</reference>
<feature type="domain" description="Myb/SANT-like" evidence="1">
    <location>
        <begin position="25"/>
        <end position="114"/>
    </location>
</feature>
<dbReference type="Proteomes" id="UP001341281">
    <property type="component" value="Chromosome 06"/>
</dbReference>
<dbReference type="EMBL" id="CP144750">
    <property type="protein sequence ID" value="WVZ82094.1"/>
    <property type="molecule type" value="Genomic_DNA"/>
</dbReference>
<accession>A0AAQ3TXS7</accession>